<protein>
    <submittedName>
        <fullName evidence="2">Uncharacterized protein</fullName>
    </submittedName>
</protein>
<feature type="transmembrane region" description="Helical" evidence="1">
    <location>
        <begin position="47"/>
        <end position="65"/>
    </location>
</feature>
<evidence type="ECO:0000313" key="2">
    <source>
        <dbReference type="EMBL" id="SOC50551.1"/>
    </source>
</evidence>
<dbReference type="AlphaFoldDB" id="A0A285VDJ8"/>
<feature type="transmembrane region" description="Helical" evidence="1">
    <location>
        <begin position="77"/>
        <end position="99"/>
    </location>
</feature>
<feature type="transmembrane region" description="Helical" evidence="1">
    <location>
        <begin position="161"/>
        <end position="179"/>
    </location>
</feature>
<evidence type="ECO:0000256" key="1">
    <source>
        <dbReference type="SAM" id="Phobius"/>
    </source>
</evidence>
<keyword evidence="1" id="KW-0472">Membrane</keyword>
<keyword evidence="1" id="KW-0812">Transmembrane</keyword>
<sequence length="232" mass="24815">MTESEQRALARPVAFSGNRVLDADRPGAPAPAVDWADVERRGRRTMLALPALVIGLGASRVLLTGDYAGLHGPAARWLLVAVAVGVLAVPLAAATVPGLRARQDTAARVQHALRAHVDPGPALRARVDVLARRSLRLRWMGRALPILPLSVLVQTDWDRPSALPAAGVLVAAYAALAVWHSRQLAAAHRWSADPAGPSRFPPPVPWWEPWLGGRRLLALLAAYVLVVVLVVL</sequence>
<keyword evidence="1" id="KW-1133">Transmembrane helix</keyword>
<dbReference type="OrthoDB" id="5197445at2"/>
<name>A0A285VDJ8_9ACTN</name>
<dbReference type="EMBL" id="OBQI01000005">
    <property type="protein sequence ID" value="SOC50551.1"/>
    <property type="molecule type" value="Genomic_DNA"/>
</dbReference>
<gene>
    <name evidence="2" type="ORF">SAMN05660748_3303</name>
</gene>
<reference evidence="3" key="1">
    <citation type="submission" date="2017-08" db="EMBL/GenBank/DDBJ databases">
        <authorList>
            <person name="Varghese N."/>
            <person name="Submissions S."/>
        </authorList>
    </citation>
    <scope>NUCLEOTIDE SEQUENCE [LARGE SCALE GENOMIC DNA]</scope>
    <source>
        <strain evidence="3">DSM 4725</strain>
    </source>
</reference>
<keyword evidence="3" id="KW-1185">Reference proteome</keyword>
<dbReference type="Proteomes" id="UP000219435">
    <property type="component" value="Unassembled WGS sequence"/>
</dbReference>
<evidence type="ECO:0000313" key="3">
    <source>
        <dbReference type="Proteomes" id="UP000219435"/>
    </source>
</evidence>
<proteinExistence type="predicted"/>
<accession>A0A285VDJ8</accession>
<feature type="transmembrane region" description="Helical" evidence="1">
    <location>
        <begin position="216"/>
        <end position="231"/>
    </location>
</feature>
<dbReference type="RefSeq" id="WP_097196110.1">
    <property type="nucleotide sequence ID" value="NZ_OBQI01000005.1"/>
</dbReference>
<organism evidence="2 3">
    <name type="scientific">Blastococcus aggregatus</name>
    <dbReference type="NCBI Taxonomy" id="38502"/>
    <lineage>
        <taxon>Bacteria</taxon>
        <taxon>Bacillati</taxon>
        <taxon>Actinomycetota</taxon>
        <taxon>Actinomycetes</taxon>
        <taxon>Geodermatophilales</taxon>
        <taxon>Geodermatophilaceae</taxon>
        <taxon>Blastococcus</taxon>
    </lineage>
</organism>